<dbReference type="EMBL" id="FMXM01000005">
    <property type="protein sequence ID" value="SDA65181.1"/>
    <property type="molecule type" value="Genomic_DNA"/>
</dbReference>
<dbReference type="InterPro" id="IPR036388">
    <property type="entry name" value="WH-like_DNA-bd_sf"/>
</dbReference>
<proteinExistence type="inferred from homology"/>
<evidence type="ECO:0000256" key="1">
    <source>
        <dbReference type="ARBA" id="ARBA00009437"/>
    </source>
</evidence>
<dbReference type="FunFam" id="1.10.10.10:FF:000001">
    <property type="entry name" value="LysR family transcriptional regulator"/>
    <property type="match status" value="1"/>
</dbReference>
<dbReference type="GO" id="GO:0032993">
    <property type="term" value="C:protein-DNA complex"/>
    <property type="evidence" value="ECO:0007669"/>
    <property type="project" value="TreeGrafter"/>
</dbReference>
<dbReference type="SUPFAM" id="SSF53850">
    <property type="entry name" value="Periplasmic binding protein-like II"/>
    <property type="match status" value="1"/>
</dbReference>
<dbReference type="PRINTS" id="PR00039">
    <property type="entry name" value="HTHLYSR"/>
</dbReference>
<dbReference type="Proteomes" id="UP000198588">
    <property type="component" value="Unassembled WGS sequence"/>
</dbReference>
<protein>
    <submittedName>
        <fullName evidence="6">DNA-binding transcriptional regulator, LysR family</fullName>
    </submittedName>
</protein>
<dbReference type="GO" id="GO:0003700">
    <property type="term" value="F:DNA-binding transcription factor activity"/>
    <property type="evidence" value="ECO:0007669"/>
    <property type="project" value="InterPro"/>
</dbReference>
<dbReference type="GO" id="GO:0003677">
    <property type="term" value="F:DNA binding"/>
    <property type="evidence" value="ECO:0007669"/>
    <property type="project" value="UniProtKB-KW"/>
</dbReference>
<evidence type="ECO:0000256" key="3">
    <source>
        <dbReference type="ARBA" id="ARBA00023125"/>
    </source>
</evidence>
<dbReference type="InterPro" id="IPR005119">
    <property type="entry name" value="LysR_subst-bd"/>
</dbReference>
<dbReference type="PANTHER" id="PTHR30346">
    <property type="entry name" value="TRANSCRIPTIONAL DUAL REGULATOR HCAR-RELATED"/>
    <property type="match status" value="1"/>
</dbReference>
<dbReference type="AlphaFoldDB" id="A0A1G5X456"/>
<evidence type="ECO:0000256" key="4">
    <source>
        <dbReference type="ARBA" id="ARBA00023163"/>
    </source>
</evidence>
<dbReference type="Gene3D" id="3.40.190.10">
    <property type="entry name" value="Periplasmic binding protein-like II"/>
    <property type="match status" value="2"/>
</dbReference>
<keyword evidence="3 6" id="KW-0238">DNA-binding</keyword>
<dbReference type="SUPFAM" id="SSF46785">
    <property type="entry name" value="Winged helix' DNA-binding domain"/>
    <property type="match status" value="1"/>
</dbReference>
<dbReference type="InterPro" id="IPR036390">
    <property type="entry name" value="WH_DNA-bd_sf"/>
</dbReference>
<evidence type="ECO:0000259" key="5">
    <source>
        <dbReference type="PROSITE" id="PS50931"/>
    </source>
</evidence>
<dbReference type="PROSITE" id="PS50931">
    <property type="entry name" value="HTH_LYSR"/>
    <property type="match status" value="1"/>
</dbReference>
<keyword evidence="2" id="KW-0805">Transcription regulation</keyword>
<evidence type="ECO:0000256" key="2">
    <source>
        <dbReference type="ARBA" id="ARBA00023015"/>
    </source>
</evidence>
<evidence type="ECO:0000313" key="6">
    <source>
        <dbReference type="EMBL" id="SDA65181.1"/>
    </source>
</evidence>
<dbReference type="RefSeq" id="WP_091577157.1">
    <property type="nucleotide sequence ID" value="NZ_FMXM01000005.1"/>
</dbReference>
<accession>A0A1G5X456</accession>
<sequence length="303" mass="33547">MFDLRQLRYFVTVAETGNVGRAAEILHISQSPLSRQIMQLEEQLGVALFERAKQRVHLNAEGRAFLAEARALLSNARRLEEFGRDLASGAVGRLAIGYVEGAVHAGLVAGMLRQFRRDRPDFHLQLRSLRSAAQLEGLRQRSLDLGFVYSPPADDDPDITAMALRREPLVLAIPEDDPLALLSDIRPHHLDGRTWITVVRQPDDTNRGQFLAACAKAGFLPDIAYETADPLTSLGLVSAGLGLATVQSSLRAAAPPRIVFRDLPWFERTVSIHLAWRRHDRRAAIAGLRRQAADNRAPQPDPA</sequence>
<dbReference type="OrthoDB" id="9811588at2"/>
<name>A0A1G5X456_9HYPH</name>
<organism evidence="6 7">
    <name type="scientific">Mesorhizobium qingshengii</name>
    <dbReference type="NCBI Taxonomy" id="1165689"/>
    <lineage>
        <taxon>Bacteria</taxon>
        <taxon>Pseudomonadati</taxon>
        <taxon>Pseudomonadota</taxon>
        <taxon>Alphaproteobacteria</taxon>
        <taxon>Hyphomicrobiales</taxon>
        <taxon>Phyllobacteriaceae</taxon>
        <taxon>Mesorhizobium</taxon>
    </lineage>
</organism>
<evidence type="ECO:0000313" key="7">
    <source>
        <dbReference type="Proteomes" id="UP000198588"/>
    </source>
</evidence>
<feature type="domain" description="HTH lysR-type" evidence="5">
    <location>
        <begin position="2"/>
        <end position="59"/>
    </location>
</feature>
<keyword evidence="4" id="KW-0804">Transcription</keyword>
<dbReference type="Pfam" id="PF03466">
    <property type="entry name" value="LysR_substrate"/>
    <property type="match status" value="1"/>
</dbReference>
<reference evidence="6 7" key="1">
    <citation type="submission" date="2016-10" db="EMBL/GenBank/DDBJ databases">
        <authorList>
            <person name="de Groot N.N."/>
        </authorList>
    </citation>
    <scope>NUCLEOTIDE SEQUENCE [LARGE SCALE GENOMIC DNA]</scope>
    <source>
        <strain evidence="6 7">CGMCC 1.12097</strain>
    </source>
</reference>
<dbReference type="PANTHER" id="PTHR30346:SF17">
    <property type="entry name" value="LYSR FAMILY TRANSCRIPTIONAL REGULATOR"/>
    <property type="match status" value="1"/>
</dbReference>
<dbReference type="InterPro" id="IPR000847">
    <property type="entry name" value="LysR_HTH_N"/>
</dbReference>
<comment type="similarity">
    <text evidence="1">Belongs to the LysR transcriptional regulatory family.</text>
</comment>
<dbReference type="STRING" id="1165689.SAMN02927914_01935"/>
<dbReference type="Pfam" id="PF00126">
    <property type="entry name" value="HTH_1"/>
    <property type="match status" value="1"/>
</dbReference>
<gene>
    <name evidence="6" type="ORF">SAMN02927914_01935</name>
</gene>
<dbReference type="Gene3D" id="1.10.10.10">
    <property type="entry name" value="Winged helix-like DNA-binding domain superfamily/Winged helix DNA-binding domain"/>
    <property type="match status" value="1"/>
</dbReference>
<dbReference type="CDD" id="cd08414">
    <property type="entry name" value="PBP2_LTTR_aromatics_like"/>
    <property type="match status" value="1"/>
</dbReference>